<dbReference type="InterPro" id="IPR050738">
    <property type="entry name" value="Sulfatase"/>
</dbReference>
<evidence type="ECO:0000256" key="4">
    <source>
        <dbReference type="ARBA" id="ARBA00022837"/>
    </source>
</evidence>
<dbReference type="EMBL" id="CAAHFH010000002">
    <property type="protein sequence ID" value="VGO22448.1"/>
    <property type="molecule type" value="Genomic_DNA"/>
</dbReference>
<evidence type="ECO:0000256" key="5">
    <source>
        <dbReference type="SAM" id="SignalP"/>
    </source>
</evidence>
<organism evidence="7 8">
    <name type="scientific">Pontiella sulfatireligans</name>
    <dbReference type="NCBI Taxonomy" id="2750658"/>
    <lineage>
        <taxon>Bacteria</taxon>
        <taxon>Pseudomonadati</taxon>
        <taxon>Kiritimatiellota</taxon>
        <taxon>Kiritimatiellia</taxon>
        <taxon>Kiritimatiellales</taxon>
        <taxon>Pontiellaceae</taxon>
        <taxon>Pontiella</taxon>
    </lineage>
</organism>
<dbReference type="PANTHER" id="PTHR42693:SF53">
    <property type="entry name" value="ENDO-4-O-SULFATASE"/>
    <property type="match status" value="1"/>
</dbReference>
<dbReference type="PANTHER" id="PTHR42693">
    <property type="entry name" value="ARYLSULFATASE FAMILY MEMBER"/>
    <property type="match status" value="1"/>
</dbReference>
<proteinExistence type="inferred from homology"/>
<protein>
    <submittedName>
        <fullName evidence="7">Arylsulfatase</fullName>
    </submittedName>
</protein>
<sequence length="493" mass="55004">MVRLAVSLLCLMAGMGTLKAEAERPNILVILCDDLGYGDLGLTGSTEIKTPVLDKLAANGAICSNGYVTHPYCGPSRAGLITGRYQARFGMEINPSYSPYDRTMGLPLTERTFADRLQKVGYRTGVIGKWHMGAAPEFHPNNRGFDYFYGFLSGGHTYFPEQVSSNEPLVNDQQKMIYHVNEGCLLPLMRNNNAAEFDEYLTTALSRDAARFVQRSESPFCLYLAYNAPHAPLEAPEELIAEYAHIQDPQRRIYAAMVDAMDQGIGMIVDALAESGKLDNTLIFFLSDNGGIFPKPFKNKYDAWGDSGPFKRGKGSMMEGGSHVPFIAHWPAKIKRGTVIDGLVSSLDIAATAVAIGNGDASGHELEGVNLVPYFTGEKTDSPHETLFWRTNNNTSWAVRTVKAKYLKESWNHPDGIQLFDMQNDPYEDQNILAQRPEMRAELAQRWNMWNAGNINNILDEAPVYHSKRLQLFEEQYQKKIKDAAKKKPLVIE</sequence>
<feature type="chain" id="PRO_5028960031" evidence="5">
    <location>
        <begin position="23"/>
        <end position="493"/>
    </location>
</feature>
<feature type="signal peptide" evidence="5">
    <location>
        <begin position="1"/>
        <end position="22"/>
    </location>
</feature>
<keyword evidence="4" id="KW-0106">Calcium</keyword>
<evidence type="ECO:0000313" key="7">
    <source>
        <dbReference type="EMBL" id="VGO22448.1"/>
    </source>
</evidence>
<dbReference type="GO" id="GO:0046872">
    <property type="term" value="F:metal ion binding"/>
    <property type="evidence" value="ECO:0007669"/>
    <property type="project" value="UniProtKB-KW"/>
</dbReference>
<dbReference type="PROSITE" id="PS00149">
    <property type="entry name" value="SULFATASE_2"/>
    <property type="match status" value="1"/>
</dbReference>
<dbReference type="Gene3D" id="3.40.720.10">
    <property type="entry name" value="Alkaline Phosphatase, subunit A"/>
    <property type="match status" value="1"/>
</dbReference>
<dbReference type="AlphaFoldDB" id="A0A6C2UQF7"/>
<evidence type="ECO:0000313" key="8">
    <source>
        <dbReference type="Proteomes" id="UP000346198"/>
    </source>
</evidence>
<evidence type="ECO:0000256" key="1">
    <source>
        <dbReference type="ARBA" id="ARBA00008779"/>
    </source>
</evidence>
<dbReference type="GO" id="GO:0004065">
    <property type="term" value="F:arylsulfatase activity"/>
    <property type="evidence" value="ECO:0007669"/>
    <property type="project" value="TreeGrafter"/>
</dbReference>
<keyword evidence="3" id="KW-0378">Hydrolase</keyword>
<dbReference type="InterPro" id="IPR000917">
    <property type="entry name" value="Sulfatase_N"/>
</dbReference>
<feature type="domain" description="Sulfatase N-terminal" evidence="6">
    <location>
        <begin position="25"/>
        <end position="354"/>
    </location>
</feature>
<gene>
    <name evidence="7" type="primary">atsA_234</name>
    <name evidence="7" type="ORF">SCARR_04531</name>
</gene>
<dbReference type="SUPFAM" id="SSF53649">
    <property type="entry name" value="Alkaline phosphatase-like"/>
    <property type="match status" value="1"/>
</dbReference>
<dbReference type="InterPro" id="IPR024607">
    <property type="entry name" value="Sulfatase_CS"/>
</dbReference>
<name>A0A6C2UQF7_9BACT</name>
<dbReference type="Gene3D" id="3.30.1120.10">
    <property type="match status" value="1"/>
</dbReference>
<comment type="similarity">
    <text evidence="1">Belongs to the sulfatase family.</text>
</comment>
<accession>A0A6C2UQF7</accession>
<keyword evidence="8" id="KW-1185">Reference proteome</keyword>
<dbReference type="InterPro" id="IPR017850">
    <property type="entry name" value="Alkaline_phosphatase_core_sf"/>
</dbReference>
<dbReference type="Pfam" id="PF00884">
    <property type="entry name" value="Sulfatase"/>
    <property type="match status" value="1"/>
</dbReference>
<evidence type="ECO:0000256" key="3">
    <source>
        <dbReference type="ARBA" id="ARBA00022801"/>
    </source>
</evidence>
<evidence type="ECO:0000259" key="6">
    <source>
        <dbReference type="Pfam" id="PF00884"/>
    </source>
</evidence>
<evidence type="ECO:0000256" key="2">
    <source>
        <dbReference type="ARBA" id="ARBA00022723"/>
    </source>
</evidence>
<reference evidence="7 8" key="1">
    <citation type="submission" date="2019-04" db="EMBL/GenBank/DDBJ databases">
        <authorList>
            <person name="Van Vliet M D."/>
        </authorList>
    </citation>
    <scope>NUCLEOTIDE SEQUENCE [LARGE SCALE GENOMIC DNA]</scope>
    <source>
        <strain evidence="7 8">F21</strain>
    </source>
</reference>
<keyword evidence="5" id="KW-0732">Signal</keyword>
<keyword evidence="2" id="KW-0479">Metal-binding</keyword>
<dbReference type="Proteomes" id="UP000346198">
    <property type="component" value="Unassembled WGS sequence"/>
</dbReference>